<dbReference type="PANTHER" id="PTHR46599:SF3">
    <property type="entry name" value="PIGGYBAC TRANSPOSABLE ELEMENT-DERIVED PROTEIN 4"/>
    <property type="match status" value="1"/>
</dbReference>
<dbReference type="Pfam" id="PF13843">
    <property type="entry name" value="DDE_Tnp_1_7"/>
    <property type="match status" value="1"/>
</dbReference>
<reference evidence="2" key="1">
    <citation type="submission" date="2021-02" db="EMBL/GenBank/DDBJ databases">
        <title>Comparative genomics reveals that relaxation of natural selection precedes convergent phenotypic evolution of cavefish.</title>
        <authorList>
            <person name="Peng Z."/>
        </authorList>
    </citation>
    <scope>NUCLEOTIDE SEQUENCE</scope>
    <source>
        <tissue evidence="2">Muscle</tissue>
    </source>
</reference>
<dbReference type="PANTHER" id="PTHR46599">
    <property type="entry name" value="PIGGYBAC TRANSPOSABLE ELEMENT-DERIVED PROTEIN 4"/>
    <property type="match status" value="1"/>
</dbReference>
<comment type="caution">
    <text evidence="2">The sequence shown here is derived from an EMBL/GenBank/DDBJ whole genome shotgun (WGS) entry which is preliminary data.</text>
</comment>
<name>A0A9W7WF23_TRIRA</name>
<sequence length="197" mass="22380">MPSYTEIQKEMKAFLDLHLCKGLVEKAEIEDYWAEFWPTYTSGLGKVMSRNRFEIVLSFLHFANNTVYGPLKELSLDEMTIAFKGKSTLKQYNPKKPDKYGYKVFVLSEASSGYVLQWSMYTGQNADADLGATHLIVHQLMAQYTGKGHEVYMDSYYTSPAIANKLANDDTGLCGTVNCKRRGMPRCLRQTELPLSK</sequence>
<evidence type="ECO:0000313" key="3">
    <source>
        <dbReference type="Proteomes" id="UP001059041"/>
    </source>
</evidence>
<feature type="domain" description="PiggyBac transposable element-derived protein" evidence="1">
    <location>
        <begin position="66"/>
        <end position="193"/>
    </location>
</feature>
<accession>A0A9W7WF23</accession>
<protein>
    <submittedName>
        <fullName evidence="2">PiggyBac transposable element-derived protein 4-like</fullName>
    </submittedName>
</protein>
<dbReference type="InterPro" id="IPR029526">
    <property type="entry name" value="PGBD"/>
</dbReference>
<gene>
    <name evidence="2" type="ORF">IRJ41_006688</name>
</gene>
<dbReference type="Proteomes" id="UP001059041">
    <property type="component" value="Linkage Group LG18"/>
</dbReference>
<organism evidence="2 3">
    <name type="scientific">Triplophysa rosa</name>
    <name type="common">Cave loach</name>
    <dbReference type="NCBI Taxonomy" id="992332"/>
    <lineage>
        <taxon>Eukaryota</taxon>
        <taxon>Metazoa</taxon>
        <taxon>Chordata</taxon>
        <taxon>Craniata</taxon>
        <taxon>Vertebrata</taxon>
        <taxon>Euteleostomi</taxon>
        <taxon>Actinopterygii</taxon>
        <taxon>Neopterygii</taxon>
        <taxon>Teleostei</taxon>
        <taxon>Ostariophysi</taxon>
        <taxon>Cypriniformes</taxon>
        <taxon>Nemacheilidae</taxon>
        <taxon>Triplophysa</taxon>
    </lineage>
</organism>
<keyword evidence="3" id="KW-1185">Reference proteome</keyword>
<evidence type="ECO:0000259" key="1">
    <source>
        <dbReference type="Pfam" id="PF13843"/>
    </source>
</evidence>
<dbReference type="EMBL" id="JAFHDT010000018">
    <property type="protein sequence ID" value="KAI7796800.1"/>
    <property type="molecule type" value="Genomic_DNA"/>
</dbReference>
<proteinExistence type="predicted"/>
<evidence type="ECO:0000313" key="2">
    <source>
        <dbReference type="EMBL" id="KAI7796800.1"/>
    </source>
</evidence>
<dbReference type="AlphaFoldDB" id="A0A9W7WF23"/>